<dbReference type="OrthoDB" id="10250282at2759"/>
<dbReference type="RefSeq" id="XP_018062564.1">
    <property type="nucleotide sequence ID" value="XM_018221654.1"/>
</dbReference>
<keyword evidence="1" id="KW-0732">Signal</keyword>
<dbReference type="GeneID" id="28831380"/>
<protein>
    <submittedName>
        <fullName evidence="4">Beta-lactamase/transpeptidase-like protein</fullName>
    </submittedName>
</protein>
<evidence type="ECO:0000313" key="4">
    <source>
        <dbReference type="EMBL" id="KUJ08209.1"/>
    </source>
</evidence>
<dbReference type="Proteomes" id="UP000070700">
    <property type="component" value="Unassembled WGS sequence"/>
</dbReference>
<evidence type="ECO:0000313" key="5">
    <source>
        <dbReference type="Proteomes" id="UP000070700"/>
    </source>
</evidence>
<name>A0A132B892_MOLSC</name>
<gene>
    <name evidence="4" type="ORF">LY89DRAFT_765010</name>
</gene>
<dbReference type="Pfam" id="PF26335">
    <property type="entry name" value="ARB_00930_C"/>
    <property type="match status" value="1"/>
</dbReference>
<feature type="domain" description="Beta-lactamase-related" evidence="2">
    <location>
        <begin position="97"/>
        <end position="388"/>
    </location>
</feature>
<feature type="domain" description="Beta-lactamase-like ARB-00930-like C-terminal" evidence="3">
    <location>
        <begin position="418"/>
        <end position="558"/>
    </location>
</feature>
<organism evidence="4 5">
    <name type="scientific">Mollisia scopiformis</name>
    <name type="common">Conifer needle endophyte fungus</name>
    <name type="synonym">Phialocephala scopiformis</name>
    <dbReference type="NCBI Taxonomy" id="149040"/>
    <lineage>
        <taxon>Eukaryota</taxon>
        <taxon>Fungi</taxon>
        <taxon>Dikarya</taxon>
        <taxon>Ascomycota</taxon>
        <taxon>Pezizomycotina</taxon>
        <taxon>Leotiomycetes</taxon>
        <taxon>Helotiales</taxon>
        <taxon>Mollisiaceae</taxon>
        <taxon>Mollisia</taxon>
    </lineage>
</organism>
<feature type="signal peptide" evidence="1">
    <location>
        <begin position="1"/>
        <end position="20"/>
    </location>
</feature>
<keyword evidence="5" id="KW-1185">Reference proteome</keyword>
<dbReference type="AlphaFoldDB" id="A0A132B892"/>
<dbReference type="InterPro" id="IPR051478">
    <property type="entry name" value="Beta-lactamase-like_AB/R"/>
</dbReference>
<evidence type="ECO:0000256" key="1">
    <source>
        <dbReference type="SAM" id="SignalP"/>
    </source>
</evidence>
<dbReference type="Gene3D" id="3.40.710.10">
    <property type="entry name" value="DD-peptidase/beta-lactamase superfamily"/>
    <property type="match status" value="1"/>
</dbReference>
<evidence type="ECO:0000259" key="3">
    <source>
        <dbReference type="Pfam" id="PF26335"/>
    </source>
</evidence>
<dbReference type="PANTHER" id="PTHR22935:SF97">
    <property type="entry name" value="BETA-LACTAMASE-RELATED DOMAIN-CONTAINING PROTEIN"/>
    <property type="match status" value="1"/>
</dbReference>
<feature type="chain" id="PRO_5007287969" evidence="1">
    <location>
        <begin position="21"/>
        <end position="559"/>
    </location>
</feature>
<sequence length="559" mass="60732">MVQFSFLYAFLGLQVLPALAFQNCPLLGRDFPLPKQLSNSSAIRNASLMLKNTLDASLNNGTLASNASSFSIEIFSTHQNDSLFTYHHSSPLLQSSDGVKTIDSDSIYRVGSISKLFTAYLFLIESGDIHFNDPITNFVPELANAPSWSTQDSLNVVDWEAVTIGELASHMGGIARDYIGDLAAATNTSVPGTPSCAATGPCSRSDFFKLLLPQPPVFPTSTTPVYSNIGYQLLSYALEKISYQSYPTMLQNQIIKPLNLSSTSYYTPPAAHGVIPGNATSSGWNLDYGDFTPVGGIYSSSNDLSTLGRSILTSRLLSAPLTRRWMKPRTFTSNPLLSVGAPWEIYRLQLSSPNAPRIVDLYTKSGDLTFYHSNLVLFPDWDIGFVVLEADYEQFVLNRNVISDMVAEIFLPAVEIAAREEAGTSFAGKYADQATNSSVVVRVGDGVPGLGVPELVLGGVDYVAEVLSQLYYNPSIRLYPSGLEKNLGHGDVEVGWRAVFESNTTLPDGLFDDSCATWFNVDGIRNNGFGIDDFTFTVGEDGKAKSITSRGFNVTLSKV</sequence>
<dbReference type="InterPro" id="IPR012338">
    <property type="entry name" value="Beta-lactam/transpept-like"/>
</dbReference>
<reference evidence="4 5" key="1">
    <citation type="submission" date="2015-10" db="EMBL/GenBank/DDBJ databases">
        <title>Full genome of DAOMC 229536 Phialocephala scopiformis, a fungal endophyte of spruce producing the potent anti-insectan compound rugulosin.</title>
        <authorList>
            <consortium name="DOE Joint Genome Institute"/>
            <person name="Walker A.K."/>
            <person name="Frasz S.L."/>
            <person name="Seifert K.A."/>
            <person name="Miller J.D."/>
            <person name="Mondo S.J."/>
            <person name="Labutti K."/>
            <person name="Lipzen A."/>
            <person name="Dockter R."/>
            <person name="Kennedy M."/>
            <person name="Grigoriev I.V."/>
            <person name="Spatafora J.W."/>
        </authorList>
    </citation>
    <scope>NUCLEOTIDE SEQUENCE [LARGE SCALE GENOMIC DNA]</scope>
    <source>
        <strain evidence="4 5">CBS 120377</strain>
    </source>
</reference>
<dbReference type="EMBL" id="KQ947436">
    <property type="protein sequence ID" value="KUJ08209.1"/>
    <property type="molecule type" value="Genomic_DNA"/>
</dbReference>
<dbReference type="KEGG" id="psco:LY89DRAFT_765010"/>
<dbReference type="PANTHER" id="PTHR22935">
    <property type="entry name" value="PENICILLIN-BINDING PROTEIN"/>
    <property type="match status" value="1"/>
</dbReference>
<dbReference type="InParanoid" id="A0A132B892"/>
<evidence type="ECO:0000259" key="2">
    <source>
        <dbReference type="Pfam" id="PF00144"/>
    </source>
</evidence>
<accession>A0A132B892</accession>
<dbReference type="InterPro" id="IPR058664">
    <property type="entry name" value="ARB_00930-like_C"/>
</dbReference>
<dbReference type="Pfam" id="PF00144">
    <property type="entry name" value="Beta-lactamase"/>
    <property type="match status" value="1"/>
</dbReference>
<dbReference type="InterPro" id="IPR001466">
    <property type="entry name" value="Beta-lactam-related"/>
</dbReference>
<dbReference type="SUPFAM" id="SSF56601">
    <property type="entry name" value="beta-lactamase/transpeptidase-like"/>
    <property type="match status" value="1"/>
</dbReference>
<proteinExistence type="predicted"/>